<dbReference type="EMBL" id="JAZGQO010000011">
    <property type="protein sequence ID" value="KAK6174640.1"/>
    <property type="molecule type" value="Genomic_DNA"/>
</dbReference>
<gene>
    <name evidence="1" type="ORF">SNE40_017877</name>
</gene>
<reference evidence="1 2" key="1">
    <citation type="submission" date="2024-01" db="EMBL/GenBank/DDBJ databases">
        <title>The genome of the rayed Mediterranean limpet Patella caerulea (Linnaeus, 1758).</title>
        <authorList>
            <person name="Anh-Thu Weber A."/>
            <person name="Halstead-Nussloch G."/>
        </authorList>
    </citation>
    <scope>NUCLEOTIDE SEQUENCE [LARGE SCALE GENOMIC DNA]</scope>
    <source>
        <strain evidence="1">AATW-2023a</strain>
        <tissue evidence="1">Whole specimen</tissue>
    </source>
</reference>
<organism evidence="1 2">
    <name type="scientific">Patella caerulea</name>
    <name type="common">Rayed Mediterranean limpet</name>
    <dbReference type="NCBI Taxonomy" id="87958"/>
    <lineage>
        <taxon>Eukaryota</taxon>
        <taxon>Metazoa</taxon>
        <taxon>Spiralia</taxon>
        <taxon>Lophotrochozoa</taxon>
        <taxon>Mollusca</taxon>
        <taxon>Gastropoda</taxon>
        <taxon>Patellogastropoda</taxon>
        <taxon>Patelloidea</taxon>
        <taxon>Patellidae</taxon>
        <taxon>Patella</taxon>
    </lineage>
</organism>
<evidence type="ECO:0000313" key="2">
    <source>
        <dbReference type="Proteomes" id="UP001347796"/>
    </source>
</evidence>
<protein>
    <submittedName>
        <fullName evidence="1">Uncharacterized protein</fullName>
    </submittedName>
</protein>
<evidence type="ECO:0000313" key="1">
    <source>
        <dbReference type="EMBL" id="KAK6174640.1"/>
    </source>
</evidence>
<dbReference type="AlphaFoldDB" id="A0AAN8JD44"/>
<proteinExistence type="predicted"/>
<accession>A0AAN8JD44</accession>
<sequence>MVSYNRHTHTEIPKSNCNVKIKDKYVRTSSDIELEKESISRMIDELEDALERREEPVLAEMGSCNSEVFKGDCGVEMKADSVKTSSSVKIETEKDQTISKMIDELEAELERRQELKLDRNAKTFTTEG</sequence>
<comment type="caution">
    <text evidence="1">The sequence shown here is derived from an EMBL/GenBank/DDBJ whole genome shotgun (WGS) entry which is preliminary data.</text>
</comment>
<name>A0AAN8JD44_PATCE</name>
<keyword evidence="2" id="KW-1185">Reference proteome</keyword>
<dbReference type="Proteomes" id="UP001347796">
    <property type="component" value="Unassembled WGS sequence"/>
</dbReference>